<dbReference type="GO" id="GO:0003723">
    <property type="term" value="F:RNA binding"/>
    <property type="evidence" value="ECO:0007669"/>
    <property type="project" value="EnsemblFungi"/>
</dbReference>
<dbReference type="InterPro" id="IPR007149">
    <property type="entry name" value="Leo1"/>
</dbReference>
<dbReference type="KEGG" id="kaf:KAFR_0D05050"/>
<dbReference type="eggNOG" id="KOG2428">
    <property type="taxonomic scope" value="Eukaryota"/>
</dbReference>
<feature type="region of interest" description="Disordered" evidence="1">
    <location>
        <begin position="284"/>
        <end position="419"/>
    </location>
</feature>
<dbReference type="FunCoup" id="H2AUV2">
    <property type="interactions" value="184"/>
</dbReference>
<feature type="region of interest" description="Disordered" evidence="1">
    <location>
        <begin position="1"/>
        <end position="64"/>
    </location>
</feature>
<dbReference type="GeneID" id="13882554"/>
<accession>H2AUV2</accession>
<dbReference type="STRING" id="1071382.H2AUV2"/>
<dbReference type="EMBL" id="HE650824">
    <property type="protein sequence ID" value="CCF58152.1"/>
    <property type="molecule type" value="Genomic_DNA"/>
</dbReference>
<evidence type="ECO:0000313" key="2">
    <source>
        <dbReference type="EMBL" id="CCF58152.1"/>
    </source>
</evidence>
<dbReference type="GO" id="GO:1990269">
    <property type="term" value="F:RNA polymerase II C-terminal domain phosphoserine binding"/>
    <property type="evidence" value="ECO:0007669"/>
    <property type="project" value="EnsemblFungi"/>
</dbReference>
<feature type="compositionally biased region" description="Basic and acidic residues" evidence="1">
    <location>
        <begin position="380"/>
        <end position="389"/>
    </location>
</feature>
<proteinExistence type="predicted"/>
<protein>
    <recommendedName>
        <fullName evidence="4">Leo1-like protein</fullName>
    </recommendedName>
</protein>
<evidence type="ECO:0000256" key="1">
    <source>
        <dbReference type="SAM" id="MobiDB-lite"/>
    </source>
</evidence>
<dbReference type="GO" id="GO:0016593">
    <property type="term" value="C:Cdc73/Paf1 complex"/>
    <property type="evidence" value="ECO:0007669"/>
    <property type="project" value="EnsemblFungi"/>
</dbReference>
<feature type="compositionally biased region" description="Acidic residues" evidence="1">
    <location>
        <begin position="337"/>
        <end position="379"/>
    </location>
</feature>
<dbReference type="HOGENOM" id="CLU_052846_0_0_1"/>
<name>H2AUV2_KAZAF</name>
<dbReference type="GO" id="GO:0006325">
    <property type="term" value="P:chromatin organization"/>
    <property type="evidence" value="ECO:0007669"/>
    <property type="project" value="EnsemblFungi"/>
</dbReference>
<dbReference type="GO" id="GO:0006353">
    <property type="term" value="P:DNA-templated transcription termination"/>
    <property type="evidence" value="ECO:0007669"/>
    <property type="project" value="EnsemblFungi"/>
</dbReference>
<dbReference type="Pfam" id="PF04004">
    <property type="entry name" value="Leo1"/>
    <property type="match status" value="1"/>
</dbReference>
<sequence>MSESVIRESLEPDVHEEVDNVAQDQREPDDMDDLFGDDNDEQKEEDDQEDEEDEGSYGGHRTSYIDEEEAMYNRKFYGEEGSDMSDHEEEALFKEADVELVRHVVPYKTFPENEDDKTIYYTKVPAFLSIDPLPFDPPSFENKVKERTSNFSSVEDQLGDRLIDENTIRWRYSRDAEQRVFKESNAQIVQWSDGSYSLKLGAEYTDILVNGTDNTFLTVSHDQQELMQCVDGGQINKTLIFIPTSTNSKIHQRLSKAIARRDQRVHSGPGTMIVNLDPEVEKRELEKKQTQIIRERRRRQMKEQERLESPELGAFSHSNRRSQTPSQGYERTHREDEYEEDDFLVDDDEEDESVELESGADEEDDEEEEEAQFSDEDEARAERLKEMKRSNKVVIEEENDENSPKRRKGPVISDDEDED</sequence>
<feature type="compositionally biased region" description="Acidic residues" evidence="1">
    <location>
        <begin position="29"/>
        <end position="55"/>
    </location>
</feature>
<dbReference type="AlphaFoldDB" id="H2AUV2"/>
<organism evidence="2 3">
    <name type="scientific">Kazachstania africana (strain ATCC 22294 / BCRC 22015 / CBS 2517 / CECT 1963 / NBRC 1671 / NRRL Y-8276)</name>
    <name type="common">Yeast</name>
    <name type="synonym">Kluyveromyces africanus</name>
    <dbReference type="NCBI Taxonomy" id="1071382"/>
    <lineage>
        <taxon>Eukaryota</taxon>
        <taxon>Fungi</taxon>
        <taxon>Dikarya</taxon>
        <taxon>Ascomycota</taxon>
        <taxon>Saccharomycotina</taxon>
        <taxon>Saccharomycetes</taxon>
        <taxon>Saccharomycetales</taxon>
        <taxon>Saccharomycetaceae</taxon>
        <taxon>Kazachstania</taxon>
    </lineage>
</organism>
<dbReference type="GO" id="GO:0006368">
    <property type="term" value="P:transcription elongation by RNA polymerase II"/>
    <property type="evidence" value="ECO:0007669"/>
    <property type="project" value="EnsemblFungi"/>
</dbReference>
<dbReference type="GO" id="GO:0090262">
    <property type="term" value="P:regulation of transcription-coupled nucleotide-excision repair"/>
    <property type="evidence" value="ECO:0007669"/>
    <property type="project" value="EnsemblFungi"/>
</dbReference>
<dbReference type="PANTHER" id="PTHR23146">
    <property type="entry name" value="LEO1 PROTEIN"/>
    <property type="match status" value="1"/>
</dbReference>
<dbReference type="GO" id="GO:0061629">
    <property type="term" value="F:RNA polymerase II-specific DNA-binding transcription factor binding"/>
    <property type="evidence" value="ECO:0007669"/>
    <property type="project" value="EnsemblFungi"/>
</dbReference>
<feature type="compositionally biased region" description="Basic and acidic residues" evidence="1">
    <location>
        <begin position="1"/>
        <end position="28"/>
    </location>
</feature>
<dbReference type="InParanoid" id="H2AUV2"/>
<dbReference type="GO" id="GO:0032968">
    <property type="term" value="P:positive regulation of transcription elongation by RNA polymerase II"/>
    <property type="evidence" value="ECO:0007669"/>
    <property type="project" value="EnsemblFungi"/>
</dbReference>
<reference evidence="2 3" key="1">
    <citation type="journal article" date="2011" name="Proc. Natl. Acad. Sci. U.S.A.">
        <title>Evolutionary erosion of yeast sex chromosomes by mating-type switching accidents.</title>
        <authorList>
            <person name="Gordon J.L."/>
            <person name="Armisen D."/>
            <person name="Proux-Wera E."/>
            <person name="Oheigeartaigh S.S."/>
            <person name="Byrne K.P."/>
            <person name="Wolfe K.H."/>
        </authorList>
    </citation>
    <scope>NUCLEOTIDE SEQUENCE [LARGE SCALE GENOMIC DNA]</scope>
    <source>
        <strain evidence="3">ATCC 22294 / BCRC 22015 / CBS 2517 / CECT 1963 / NBRC 1671 / NRRL Y-8276</strain>
    </source>
</reference>
<dbReference type="GO" id="GO:0003712">
    <property type="term" value="F:transcription coregulator activity"/>
    <property type="evidence" value="ECO:0007669"/>
    <property type="project" value="EnsemblFungi"/>
</dbReference>
<dbReference type="OrthoDB" id="20844at2759"/>
<keyword evidence="3" id="KW-1185">Reference proteome</keyword>
<dbReference type="GO" id="GO:2001209">
    <property type="term" value="P:positive regulation of transcription elongation by RNA polymerase I"/>
    <property type="evidence" value="ECO:0007669"/>
    <property type="project" value="EnsemblFungi"/>
</dbReference>
<dbReference type="PANTHER" id="PTHR23146:SF0">
    <property type="entry name" value="RNA POLYMERASE-ASSOCIATED PROTEIN LEO1"/>
    <property type="match status" value="1"/>
</dbReference>
<dbReference type="RefSeq" id="XP_003957287.1">
    <property type="nucleotide sequence ID" value="XM_003957238.1"/>
</dbReference>
<gene>
    <name evidence="2" type="primary">KAFR0D05050</name>
    <name evidence="2" type="ORF">KAFR_0D05050</name>
</gene>
<evidence type="ECO:0000313" key="3">
    <source>
        <dbReference type="Proteomes" id="UP000005220"/>
    </source>
</evidence>
<dbReference type="Proteomes" id="UP000005220">
    <property type="component" value="Chromosome 4"/>
</dbReference>
<dbReference type="GO" id="GO:0009302">
    <property type="term" value="P:sno(s)RNA transcription"/>
    <property type="evidence" value="ECO:0007669"/>
    <property type="project" value="EnsemblFungi"/>
</dbReference>
<evidence type="ECO:0008006" key="4">
    <source>
        <dbReference type="Google" id="ProtNLM"/>
    </source>
</evidence>